<keyword evidence="2 5" id="KW-0645">Protease</keyword>
<dbReference type="GO" id="GO:0006508">
    <property type="term" value="P:proteolysis"/>
    <property type="evidence" value="ECO:0007669"/>
    <property type="project" value="UniProtKB-KW"/>
</dbReference>
<feature type="active site" description="Charge relay system" evidence="5">
    <location>
        <position position="293"/>
    </location>
</feature>
<dbReference type="EMBL" id="CP014323">
    <property type="protein sequence ID" value="AMJ97750.1"/>
    <property type="molecule type" value="Genomic_DNA"/>
</dbReference>
<dbReference type="InterPro" id="IPR050131">
    <property type="entry name" value="Peptidase_S8_subtilisin-like"/>
</dbReference>
<dbReference type="PANTHER" id="PTHR43806">
    <property type="entry name" value="PEPTIDASE S8"/>
    <property type="match status" value="1"/>
</dbReference>
<dbReference type="Pfam" id="PF00082">
    <property type="entry name" value="Peptidase_S8"/>
    <property type="match status" value="1"/>
</dbReference>
<dbReference type="CDD" id="cd04847">
    <property type="entry name" value="Peptidases_S8_Subtilisin_like_2"/>
    <property type="match status" value="1"/>
</dbReference>
<evidence type="ECO:0000313" key="9">
    <source>
        <dbReference type="Proteomes" id="UP000063991"/>
    </source>
</evidence>
<feature type="domain" description="Peptidase S8/S53" evidence="7">
    <location>
        <begin position="255"/>
        <end position="598"/>
    </location>
</feature>
<name>A0A126PY63_ALTMA</name>
<evidence type="ECO:0000256" key="3">
    <source>
        <dbReference type="ARBA" id="ARBA00022801"/>
    </source>
</evidence>
<reference evidence="8 9" key="1">
    <citation type="submission" date="2015-12" db="EMBL/GenBank/DDBJ databases">
        <authorList>
            <person name="Shamseldin A."/>
            <person name="Moawad H."/>
            <person name="Abd El-Rahim W.M."/>
            <person name="Sadowsky M.J."/>
        </authorList>
    </citation>
    <scope>NUCLEOTIDE SEQUENCE [LARGE SCALE GENOMIC DNA]</scope>
    <source>
        <strain evidence="8 9">D7</strain>
    </source>
</reference>
<evidence type="ECO:0000256" key="2">
    <source>
        <dbReference type="ARBA" id="ARBA00022670"/>
    </source>
</evidence>
<dbReference type="PRINTS" id="PR00723">
    <property type="entry name" value="SUBTILISIN"/>
</dbReference>
<evidence type="ECO:0000259" key="7">
    <source>
        <dbReference type="Pfam" id="PF00082"/>
    </source>
</evidence>
<evidence type="ECO:0000256" key="1">
    <source>
        <dbReference type="ARBA" id="ARBA00011073"/>
    </source>
</evidence>
<dbReference type="InterPro" id="IPR036852">
    <property type="entry name" value="Peptidase_S8/S53_dom_sf"/>
</dbReference>
<feature type="compositionally biased region" description="Basic and acidic residues" evidence="6">
    <location>
        <begin position="691"/>
        <end position="714"/>
    </location>
</feature>
<dbReference type="InterPro" id="IPR015500">
    <property type="entry name" value="Peptidase_S8_subtilisin-rel"/>
</dbReference>
<dbReference type="PROSITE" id="PS51892">
    <property type="entry name" value="SUBTILASE"/>
    <property type="match status" value="1"/>
</dbReference>
<dbReference type="InterPro" id="IPR034074">
    <property type="entry name" value="Y4bN_pept_dom"/>
</dbReference>
<keyword evidence="3 5" id="KW-0378">Hydrolase</keyword>
<accession>A0A126PY63</accession>
<comment type="similarity">
    <text evidence="1 5">Belongs to the peptidase S8 family.</text>
</comment>
<feature type="active site" description="Charge relay system" evidence="5">
    <location>
        <position position="532"/>
    </location>
</feature>
<dbReference type="InterPro" id="IPR000209">
    <property type="entry name" value="Peptidase_S8/S53_dom"/>
</dbReference>
<dbReference type="SUPFAM" id="SSF52743">
    <property type="entry name" value="Subtilisin-like"/>
    <property type="match status" value="1"/>
</dbReference>
<feature type="active site" description="Charge relay system" evidence="5">
    <location>
        <position position="261"/>
    </location>
</feature>
<organism evidence="8 9">
    <name type="scientific">Alteromonas macleodii</name>
    <name type="common">Pseudoalteromonas macleodii</name>
    <dbReference type="NCBI Taxonomy" id="28108"/>
    <lineage>
        <taxon>Bacteria</taxon>
        <taxon>Pseudomonadati</taxon>
        <taxon>Pseudomonadota</taxon>
        <taxon>Gammaproteobacteria</taxon>
        <taxon>Alteromonadales</taxon>
        <taxon>Alteromonadaceae</taxon>
        <taxon>Alteromonas/Salinimonas group</taxon>
        <taxon>Alteromonas</taxon>
    </lineage>
</organism>
<sequence>MANYEHLKIERELLENERRTRKVNIPKHPRGDLRGHGQKLSRDLTESIRFAQSQQTSRPGNFVLKIRYTGLLDITHLNKHGIEFVSQEDNHLCVVFVDETGMTVFEDHLQRLGLDETELTYKQILEAIEGIDNWTSDDRKSWALRRHGLPRSEKFLLDVELWPVAVAHHPERLSTCDAFERWLAHNGIRRTDKVNLDSLVMYRLEVNSSQANLLLNHSDVRLVDLPPKSGIRYSQLNCDINRIPEGIQSPTHQAARVCVLDSGVNTNHPLLAPAIAESADFIGDTDGMDLNGHGTAVAGVALYGDLEACNSTNYWHPELWIFNGRILDENAEFDSSSIEKTLIEAVTYFVEEHQCRIFNLSLGNSNAPYDNRHIRGIAYVLDKLARDFNILFVVSAGNFSGSIDPDVPRHSWRDEFPEYLLADESIIIDPAPALNVLTVGSLARHNATFDAQRYPEIGQLAPATENQPSPFTRHGPTIKGAIKPELVAMGGNLASPIRTGNELNAVMRGMGVLTCNSRFVGNTLFSEISGTSFAAPYITHLAGRLLNNYPKASANLLRALLVNHANMLSEIESSFPEDMKKSYRSANGRDAFRDIAGYGAVDEGELFRSSQNAVVLMAEEKIENNSHHFFELPLPDDFLRSQRASREIRVTLSYCPAVRTTRIDYVATKMSFRLVKDQSLESVQRHFNHSTQDETKTRNDDATSNRDISAELRGKGTVQSSTWRIKQPKPSEKWFVVITRQDRDWGEALSFEQEDYALVVTVTDRENEEAQLYSQISQRIELKARERARARV</sequence>
<dbReference type="InterPro" id="IPR023827">
    <property type="entry name" value="Peptidase_S8_Asp-AS"/>
</dbReference>
<protein>
    <submittedName>
        <fullName evidence="8">Peptidase S8</fullName>
    </submittedName>
</protein>
<dbReference type="PROSITE" id="PS00136">
    <property type="entry name" value="SUBTILASE_ASP"/>
    <property type="match status" value="1"/>
</dbReference>
<dbReference type="Gene3D" id="3.40.50.200">
    <property type="entry name" value="Peptidase S8/S53 domain"/>
    <property type="match status" value="1"/>
</dbReference>
<gene>
    <name evidence="8" type="ORF">AVL55_05995</name>
</gene>
<dbReference type="RefSeq" id="WP_015066576.1">
    <property type="nucleotide sequence ID" value="NZ_CP014323.1"/>
</dbReference>
<dbReference type="GO" id="GO:0004252">
    <property type="term" value="F:serine-type endopeptidase activity"/>
    <property type="evidence" value="ECO:0007669"/>
    <property type="project" value="UniProtKB-UniRule"/>
</dbReference>
<dbReference type="PANTHER" id="PTHR43806:SF11">
    <property type="entry name" value="CEREVISIN-RELATED"/>
    <property type="match status" value="1"/>
</dbReference>
<evidence type="ECO:0000256" key="6">
    <source>
        <dbReference type="SAM" id="MobiDB-lite"/>
    </source>
</evidence>
<evidence type="ECO:0000256" key="5">
    <source>
        <dbReference type="PROSITE-ProRule" id="PRU01240"/>
    </source>
</evidence>
<keyword evidence="4 5" id="KW-0720">Serine protease</keyword>
<evidence type="ECO:0000256" key="4">
    <source>
        <dbReference type="ARBA" id="ARBA00022825"/>
    </source>
</evidence>
<dbReference type="AlphaFoldDB" id="A0A126PY63"/>
<proteinExistence type="inferred from homology"/>
<evidence type="ECO:0000313" key="8">
    <source>
        <dbReference type="EMBL" id="AMJ97750.1"/>
    </source>
</evidence>
<dbReference type="Proteomes" id="UP000063991">
    <property type="component" value="Chromosome"/>
</dbReference>
<feature type="region of interest" description="Disordered" evidence="6">
    <location>
        <begin position="685"/>
        <end position="723"/>
    </location>
</feature>
<dbReference type="OrthoDB" id="9768989at2"/>